<proteinExistence type="predicted"/>
<dbReference type="HOGENOM" id="CLU_2006102_0_0_1"/>
<accession>K1PZG9</accession>
<dbReference type="AlphaFoldDB" id="K1PZG9"/>
<evidence type="ECO:0000313" key="1">
    <source>
        <dbReference type="EMBL" id="EKC21970.1"/>
    </source>
</evidence>
<reference evidence="1" key="1">
    <citation type="journal article" date="2012" name="Nature">
        <title>The oyster genome reveals stress adaptation and complexity of shell formation.</title>
        <authorList>
            <person name="Zhang G."/>
            <person name="Fang X."/>
            <person name="Guo X."/>
            <person name="Li L."/>
            <person name="Luo R."/>
            <person name="Xu F."/>
            <person name="Yang P."/>
            <person name="Zhang L."/>
            <person name="Wang X."/>
            <person name="Qi H."/>
            <person name="Xiong Z."/>
            <person name="Que H."/>
            <person name="Xie Y."/>
            <person name="Holland P.W."/>
            <person name="Paps J."/>
            <person name="Zhu Y."/>
            <person name="Wu F."/>
            <person name="Chen Y."/>
            <person name="Wang J."/>
            <person name="Peng C."/>
            <person name="Meng J."/>
            <person name="Yang L."/>
            <person name="Liu J."/>
            <person name="Wen B."/>
            <person name="Zhang N."/>
            <person name="Huang Z."/>
            <person name="Zhu Q."/>
            <person name="Feng Y."/>
            <person name="Mount A."/>
            <person name="Hedgecock D."/>
            <person name="Xu Z."/>
            <person name="Liu Y."/>
            <person name="Domazet-Loso T."/>
            <person name="Du Y."/>
            <person name="Sun X."/>
            <person name="Zhang S."/>
            <person name="Liu B."/>
            <person name="Cheng P."/>
            <person name="Jiang X."/>
            <person name="Li J."/>
            <person name="Fan D."/>
            <person name="Wang W."/>
            <person name="Fu W."/>
            <person name="Wang T."/>
            <person name="Wang B."/>
            <person name="Zhang J."/>
            <person name="Peng Z."/>
            <person name="Li Y."/>
            <person name="Li N."/>
            <person name="Wang J."/>
            <person name="Chen M."/>
            <person name="He Y."/>
            <person name="Tan F."/>
            <person name="Song X."/>
            <person name="Zheng Q."/>
            <person name="Huang R."/>
            <person name="Yang H."/>
            <person name="Du X."/>
            <person name="Chen L."/>
            <person name="Yang M."/>
            <person name="Gaffney P.M."/>
            <person name="Wang S."/>
            <person name="Luo L."/>
            <person name="She Z."/>
            <person name="Ming Y."/>
            <person name="Huang W."/>
            <person name="Zhang S."/>
            <person name="Huang B."/>
            <person name="Zhang Y."/>
            <person name="Qu T."/>
            <person name="Ni P."/>
            <person name="Miao G."/>
            <person name="Wang J."/>
            <person name="Wang Q."/>
            <person name="Steinberg C.E."/>
            <person name="Wang H."/>
            <person name="Li N."/>
            <person name="Qian L."/>
            <person name="Zhang G."/>
            <person name="Li Y."/>
            <person name="Yang H."/>
            <person name="Liu X."/>
            <person name="Wang J."/>
            <person name="Yin Y."/>
            <person name="Wang J."/>
        </authorList>
    </citation>
    <scope>NUCLEOTIDE SEQUENCE [LARGE SCALE GENOMIC DNA]</scope>
    <source>
        <strain evidence="1">05x7-T-G4-1.051#20</strain>
    </source>
</reference>
<organism evidence="1">
    <name type="scientific">Magallana gigas</name>
    <name type="common">Pacific oyster</name>
    <name type="synonym">Crassostrea gigas</name>
    <dbReference type="NCBI Taxonomy" id="29159"/>
    <lineage>
        <taxon>Eukaryota</taxon>
        <taxon>Metazoa</taxon>
        <taxon>Spiralia</taxon>
        <taxon>Lophotrochozoa</taxon>
        <taxon>Mollusca</taxon>
        <taxon>Bivalvia</taxon>
        <taxon>Autobranchia</taxon>
        <taxon>Pteriomorphia</taxon>
        <taxon>Ostreida</taxon>
        <taxon>Ostreoidea</taxon>
        <taxon>Ostreidae</taxon>
        <taxon>Magallana</taxon>
    </lineage>
</organism>
<dbReference type="InParanoid" id="K1PZG9"/>
<gene>
    <name evidence="1" type="ORF">CGI_10003027</name>
</gene>
<protein>
    <submittedName>
        <fullName evidence="1">Uncharacterized protein</fullName>
    </submittedName>
</protein>
<dbReference type="EMBL" id="JH817643">
    <property type="protein sequence ID" value="EKC21970.1"/>
    <property type="molecule type" value="Genomic_DNA"/>
</dbReference>
<name>K1PZG9_MAGGI</name>
<sequence length="124" mass="14808">MELGDVYVNDNELDKFNQNYCHAHWPSQGMVCEVKDCGSYIYPTLRKYMRHWHRIHKEHHDLLGNWSQNESKCRTSTVPTYTRFPKSKCEGLQGEVDVGCAYPLLKREYLKPIWRFVPTFPKRK</sequence>